<comment type="caution">
    <text evidence="2">The sequence shown here is derived from an EMBL/GenBank/DDBJ whole genome shotgun (WGS) entry which is preliminary data.</text>
</comment>
<evidence type="ECO:0000313" key="2">
    <source>
        <dbReference type="EMBL" id="PIE91950.1"/>
    </source>
</evidence>
<feature type="domain" description="HTH-like" evidence="1">
    <location>
        <begin position="1"/>
        <end position="38"/>
    </location>
</feature>
<dbReference type="Pfam" id="PF13276">
    <property type="entry name" value="HTH_21"/>
    <property type="match status" value="1"/>
</dbReference>
<dbReference type="Proteomes" id="UP000228484">
    <property type="component" value="Unassembled WGS sequence"/>
</dbReference>
<reference evidence="2 3" key="1">
    <citation type="submission" date="2017-09" db="EMBL/GenBank/DDBJ databases">
        <title>Biocontrol bacteria screening and application from spent mushroom substrate.</title>
        <authorList>
            <person name="Sun X."/>
        </authorList>
    </citation>
    <scope>NUCLEOTIDE SEQUENCE [LARGE SCALE GENOMIC DNA]</scope>
    <source>
        <strain evidence="2 3">100374</strain>
    </source>
</reference>
<dbReference type="InterPro" id="IPR025948">
    <property type="entry name" value="HTH-like_dom"/>
</dbReference>
<protein>
    <recommendedName>
        <fullName evidence="1">HTH-like domain-containing protein</fullName>
    </recommendedName>
</protein>
<accession>A0A2G6Q6B6</accession>
<dbReference type="EMBL" id="NWUW01000055">
    <property type="protein sequence ID" value="PIE91950.1"/>
    <property type="molecule type" value="Genomic_DNA"/>
</dbReference>
<sequence length="48" mass="6000">MYGYTRVQVWLKITYNLHINHKRVQRLMSELRIRSHRYQANKKKCPLK</sequence>
<dbReference type="RefSeq" id="WP_099686648.1">
    <property type="nucleotide sequence ID" value="NZ_NWUW01000055.1"/>
</dbReference>
<evidence type="ECO:0000259" key="1">
    <source>
        <dbReference type="Pfam" id="PF13276"/>
    </source>
</evidence>
<name>A0A2G6Q6B6_9BACI</name>
<dbReference type="AlphaFoldDB" id="A0A2G6Q6B6"/>
<keyword evidence="3" id="KW-1185">Reference proteome</keyword>
<evidence type="ECO:0000313" key="3">
    <source>
        <dbReference type="Proteomes" id="UP000228484"/>
    </source>
</evidence>
<proteinExistence type="predicted"/>
<gene>
    <name evidence="2" type="ORF">CO726_29330</name>
</gene>
<organism evidence="2 3">
    <name type="scientific">Bacillus fungorum</name>
    <dbReference type="NCBI Taxonomy" id="2039284"/>
    <lineage>
        <taxon>Bacteria</taxon>
        <taxon>Bacillati</taxon>
        <taxon>Bacillota</taxon>
        <taxon>Bacilli</taxon>
        <taxon>Bacillales</taxon>
        <taxon>Bacillaceae</taxon>
        <taxon>Bacillus</taxon>
    </lineage>
</organism>